<dbReference type="GO" id="GO:0006281">
    <property type="term" value="P:DNA repair"/>
    <property type="evidence" value="ECO:0007669"/>
    <property type="project" value="TreeGrafter"/>
</dbReference>
<evidence type="ECO:0000256" key="4">
    <source>
        <dbReference type="ARBA" id="ARBA00013078"/>
    </source>
</evidence>
<dbReference type="InterPro" id="IPR006439">
    <property type="entry name" value="HAD-SF_hydro_IA"/>
</dbReference>
<dbReference type="Gene3D" id="3.40.50.1000">
    <property type="entry name" value="HAD superfamily/HAD-like"/>
    <property type="match status" value="1"/>
</dbReference>
<accession>A0A973A802</accession>
<keyword evidence="5" id="KW-0378">Hydrolase</keyword>
<dbReference type="AlphaFoldDB" id="A0A973A802"/>
<name>A0A973A802_9GAMM</name>
<dbReference type="InterPro" id="IPR023214">
    <property type="entry name" value="HAD_sf"/>
</dbReference>
<dbReference type="InterPro" id="IPR023198">
    <property type="entry name" value="PGP-like_dom2"/>
</dbReference>
<comment type="similarity">
    <text evidence="3">Belongs to the HAD-like hydrolase superfamily. CbbY/CbbZ/Gph/YieH family.</text>
</comment>
<dbReference type="InterPro" id="IPR036412">
    <property type="entry name" value="HAD-like_sf"/>
</dbReference>
<comment type="caution">
    <text evidence="5">The sequence shown here is derived from an EMBL/GenBank/DDBJ whole genome shotgun (WGS) entry which is preliminary data.</text>
</comment>
<dbReference type="GO" id="GO:0005829">
    <property type="term" value="C:cytosol"/>
    <property type="evidence" value="ECO:0007669"/>
    <property type="project" value="TreeGrafter"/>
</dbReference>
<dbReference type="PANTHER" id="PTHR43434:SF1">
    <property type="entry name" value="PHOSPHOGLYCOLATE PHOSPHATASE"/>
    <property type="match status" value="1"/>
</dbReference>
<reference evidence="5" key="1">
    <citation type="submission" date="2020-05" db="EMBL/GenBank/DDBJ databases">
        <title>Sulfur intermediates as new biogeochemical hubs in an aquatic model microbial ecosystem.</title>
        <authorList>
            <person name="Vigneron A."/>
        </authorList>
    </citation>
    <scope>NUCLEOTIDE SEQUENCE</scope>
    <source>
        <strain evidence="5">Bin.250</strain>
    </source>
</reference>
<protein>
    <recommendedName>
        <fullName evidence="4">phosphoglycolate phosphatase</fullName>
        <ecNumber evidence="4">3.1.3.18</ecNumber>
    </recommendedName>
</protein>
<dbReference type="SFLD" id="SFLDS00003">
    <property type="entry name" value="Haloacid_Dehalogenase"/>
    <property type="match status" value="1"/>
</dbReference>
<dbReference type="GO" id="GO:0008967">
    <property type="term" value="F:phosphoglycolate phosphatase activity"/>
    <property type="evidence" value="ECO:0007669"/>
    <property type="project" value="UniProtKB-EC"/>
</dbReference>
<dbReference type="SFLD" id="SFLDG01129">
    <property type="entry name" value="C1.5:_HAD__Beta-PGM__Phosphata"/>
    <property type="match status" value="1"/>
</dbReference>
<dbReference type="Gene3D" id="1.10.150.240">
    <property type="entry name" value="Putative phosphatase, domain 2"/>
    <property type="match status" value="1"/>
</dbReference>
<dbReference type="InterPro" id="IPR041492">
    <property type="entry name" value="HAD_2"/>
</dbReference>
<organism evidence="5 6">
    <name type="scientific">SAR86 cluster bacterium</name>
    <dbReference type="NCBI Taxonomy" id="2030880"/>
    <lineage>
        <taxon>Bacteria</taxon>
        <taxon>Pseudomonadati</taxon>
        <taxon>Pseudomonadota</taxon>
        <taxon>Gammaproteobacteria</taxon>
        <taxon>SAR86 cluster</taxon>
    </lineage>
</organism>
<evidence type="ECO:0000256" key="1">
    <source>
        <dbReference type="ARBA" id="ARBA00000830"/>
    </source>
</evidence>
<dbReference type="Proteomes" id="UP000754644">
    <property type="component" value="Unassembled WGS sequence"/>
</dbReference>
<dbReference type="NCBIfam" id="TIGR01549">
    <property type="entry name" value="HAD-SF-IA-v1"/>
    <property type="match status" value="1"/>
</dbReference>
<comment type="pathway">
    <text evidence="2">Organic acid metabolism; glycolate biosynthesis; glycolate from 2-phosphoglycolate: step 1/1.</text>
</comment>
<sequence length="216" mass="24357">MNNAIKSPLETALAGKKHIIWDWNGTILDDVSYAVDTINWQLARHDRPQLSFAEYRAIFDFPIRQYYDRLGFDYARASFETLCHEYVEQYMSGYQICRPFEPVLGVLRASRSQCEHQSILSASEQSSLEQMIAHFAIGDLFDHIQGIDNRFAASKLDSGRRLIETSGVGCEDTVMVGDTLHDVEVARALGIDIVLVDHGHHSREKLLGADVNVVSV</sequence>
<evidence type="ECO:0000256" key="3">
    <source>
        <dbReference type="ARBA" id="ARBA00006171"/>
    </source>
</evidence>
<evidence type="ECO:0000256" key="2">
    <source>
        <dbReference type="ARBA" id="ARBA00004818"/>
    </source>
</evidence>
<evidence type="ECO:0000313" key="5">
    <source>
        <dbReference type="EMBL" id="NQV63887.1"/>
    </source>
</evidence>
<comment type="catalytic activity">
    <reaction evidence="1">
        <text>2-phosphoglycolate + H2O = glycolate + phosphate</text>
        <dbReference type="Rhea" id="RHEA:14369"/>
        <dbReference type="ChEBI" id="CHEBI:15377"/>
        <dbReference type="ChEBI" id="CHEBI:29805"/>
        <dbReference type="ChEBI" id="CHEBI:43474"/>
        <dbReference type="ChEBI" id="CHEBI:58033"/>
        <dbReference type="EC" id="3.1.3.18"/>
    </reaction>
</comment>
<dbReference type="PANTHER" id="PTHR43434">
    <property type="entry name" value="PHOSPHOGLYCOLATE PHOSPHATASE"/>
    <property type="match status" value="1"/>
</dbReference>
<gene>
    <name evidence="5" type="ORF">HQ497_00860</name>
</gene>
<dbReference type="InterPro" id="IPR050155">
    <property type="entry name" value="HAD-like_hydrolase_sf"/>
</dbReference>
<proteinExistence type="inferred from homology"/>
<dbReference type="EC" id="3.1.3.18" evidence="4"/>
<dbReference type="EMBL" id="JABMOJ010000035">
    <property type="protein sequence ID" value="NQV63887.1"/>
    <property type="molecule type" value="Genomic_DNA"/>
</dbReference>
<evidence type="ECO:0000313" key="6">
    <source>
        <dbReference type="Proteomes" id="UP000754644"/>
    </source>
</evidence>
<dbReference type="SUPFAM" id="SSF56784">
    <property type="entry name" value="HAD-like"/>
    <property type="match status" value="1"/>
</dbReference>
<dbReference type="Pfam" id="PF13419">
    <property type="entry name" value="HAD_2"/>
    <property type="match status" value="1"/>
</dbReference>